<comment type="caution">
    <text evidence="1">The sequence shown here is derived from an EMBL/GenBank/DDBJ whole genome shotgun (WGS) entry which is preliminary data.</text>
</comment>
<dbReference type="Proteomes" id="UP001230649">
    <property type="component" value="Unassembled WGS sequence"/>
</dbReference>
<reference evidence="1" key="1">
    <citation type="submission" date="2023-04" db="EMBL/GenBank/DDBJ databases">
        <title>Draft Genome sequencing of Naganishia species isolated from polar environments using Oxford Nanopore Technology.</title>
        <authorList>
            <person name="Leo P."/>
            <person name="Venkateswaran K."/>
        </authorList>
    </citation>
    <scope>NUCLEOTIDE SEQUENCE</scope>
    <source>
        <strain evidence="1">MNA-CCFEE 5262</strain>
    </source>
</reference>
<organism evidence="1 2">
    <name type="scientific">Naganishia adeliensis</name>
    <dbReference type="NCBI Taxonomy" id="92952"/>
    <lineage>
        <taxon>Eukaryota</taxon>
        <taxon>Fungi</taxon>
        <taxon>Dikarya</taxon>
        <taxon>Basidiomycota</taxon>
        <taxon>Agaricomycotina</taxon>
        <taxon>Tremellomycetes</taxon>
        <taxon>Filobasidiales</taxon>
        <taxon>Filobasidiaceae</taxon>
        <taxon>Naganishia</taxon>
    </lineage>
</organism>
<dbReference type="EMBL" id="JASBWS010000053">
    <property type="protein sequence ID" value="KAJ9104406.1"/>
    <property type="molecule type" value="Genomic_DNA"/>
</dbReference>
<proteinExistence type="predicted"/>
<gene>
    <name evidence="1" type="ORF">QFC20_004542</name>
</gene>
<accession>A0ACC2VZ42</accession>
<protein>
    <submittedName>
        <fullName evidence="1">Uncharacterized protein</fullName>
    </submittedName>
</protein>
<evidence type="ECO:0000313" key="2">
    <source>
        <dbReference type="Proteomes" id="UP001230649"/>
    </source>
</evidence>
<sequence>MPAVRSSTTKKTPAAKGKGKAPAASTSAIGAPAQYNQTNRKGKKAWRKNIDIQPEEQALDKVREIETVLGPKADKSTGAAFIIDVEGDAEIRRKVKSRPVLKSLSILSQRSAMPALTARVAKPANSTERVHKQPKLSVEDKERLLRIARKGAVRALDGMGMGSASLATKGVEAVDLKDVWGADGVAKVDVAPPNPGEWGYEARLSELKPHAPVTYARHRELQTALTTDKSVPIPDSGISYNPKLESYQALLDQAVQQEVERLEKEQQQEARIEKFRRLAKLNAIPTERGVAPGMTVGAGDKEALATEGLDAEEGTEVFHELLKIKATQRKTQADRNRIARRKAAELKIKQAREAKQLRAHLASLLSLKAQAEARVKAEAAAEERRQERERELRKKGMVPGQRLGKHFVQGKDVEVQLGDDLSENLRELKPEGNLFRDRFQSLQQRALIEPRVRQMPTKRVLKIKEYEKHDFKRFDRD</sequence>
<evidence type="ECO:0000313" key="1">
    <source>
        <dbReference type="EMBL" id="KAJ9104406.1"/>
    </source>
</evidence>
<keyword evidence="2" id="KW-1185">Reference proteome</keyword>
<name>A0ACC2VZ42_9TREE</name>